<dbReference type="AlphaFoldDB" id="A0A1W9HQP2"/>
<protein>
    <recommendedName>
        <fullName evidence="3">DUF1254 domain-containing protein</fullName>
    </recommendedName>
</protein>
<evidence type="ECO:0000313" key="1">
    <source>
        <dbReference type="EMBL" id="OQW49723.1"/>
    </source>
</evidence>
<accession>A0A1W9HQP2</accession>
<sequence length="185" mass="20419">MTALYRSGVLIIIAFLLAALTHVSAILLVPSLTPIDSWTKLAKLGDVGTFALVTTTDGVSDLVPRNDPMTIIAICRYDLDESGPVRISGRLSLPYWGFFAHDRRGMVYYAINNRAFGERPLSLRVMTGDDVVRFRADLPEDAEQELLVASPDARGFVLIRALVPFPGSRLRVEAELKQLECRSGQ</sequence>
<evidence type="ECO:0000313" key="2">
    <source>
        <dbReference type="Proteomes" id="UP000192872"/>
    </source>
</evidence>
<organism evidence="1 2">
    <name type="scientific">Candidatus Raskinella chloraquaticus</name>
    <dbReference type="NCBI Taxonomy" id="1951219"/>
    <lineage>
        <taxon>Bacteria</taxon>
        <taxon>Pseudomonadati</taxon>
        <taxon>Pseudomonadota</taxon>
        <taxon>Alphaproteobacteria</taxon>
        <taxon>Hyphomicrobiales</taxon>
        <taxon>Phreatobacteraceae</taxon>
        <taxon>Candidatus Raskinella</taxon>
    </lineage>
</organism>
<dbReference type="RefSeq" id="WP_376799947.1">
    <property type="nucleotide sequence ID" value="NZ_DBNB01000008.1"/>
</dbReference>
<dbReference type="EMBL" id="LWDL01000031">
    <property type="protein sequence ID" value="OQW49723.1"/>
    <property type="molecule type" value="Genomic_DNA"/>
</dbReference>
<dbReference type="Proteomes" id="UP000192872">
    <property type="component" value="Unassembled WGS sequence"/>
</dbReference>
<evidence type="ECO:0008006" key="3">
    <source>
        <dbReference type="Google" id="ProtNLM"/>
    </source>
</evidence>
<comment type="caution">
    <text evidence="1">The sequence shown here is derived from an EMBL/GenBank/DDBJ whole genome shotgun (WGS) entry which is preliminary data.</text>
</comment>
<proteinExistence type="predicted"/>
<dbReference type="STRING" id="1827387.A4S15_03175"/>
<name>A0A1W9HQP2_9HYPH</name>
<gene>
    <name evidence="1" type="ORF">A4S15_03175</name>
</gene>
<reference evidence="1 2" key="1">
    <citation type="journal article" date="2017" name="Water Res.">
        <title>Comammox in drinking water systems.</title>
        <authorList>
            <person name="Wang Y."/>
            <person name="Ma L."/>
            <person name="Mao Y."/>
            <person name="Jiang X."/>
            <person name="Xia Y."/>
            <person name="Yu K."/>
            <person name="Li B."/>
            <person name="Zhang T."/>
        </authorList>
    </citation>
    <scope>NUCLEOTIDE SEQUENCE [LARGE SCALE GENOMIC DNA]</scope>
    <source>
        <strain evidence="1">SG_bin8</strain>
    </source>
</reference>